<organism evidence="8 9">
    <name type="scientific">Paraphoma chrysanthemicola</name>
    <dbReference type="NCBI Taxonomy" id="798071"/>
    <lineage>
        <taxon>Eukaryota</taxon>
        <taxon>Fungi</taxon>
        <taxon>Dikarya</taxon>
        <taxon>Ascomycota</taxon>
        <taxon>Pezizomycotina</taxon>
        <taxon>Dothideomycetes</taxon>
        <taxon>Pleosporomycetidae</taxon>
        <taxon>Pleosporales</taxon>
        <taxon>Pleosporineae</taxon>
        <taxon>Phaeosphaeriaceae</taxon>
        <taxon>Paraphoma</taxon>
    </lineage>
</organism>
<evidence type="ECO:0000259" key="7">
    <source>
        <dbReference type="PROSITE" id="PS50850"/>
    </source>
</evidence>
<feature type="transmembrane region" description="Helical" evidence="6">
    <location>
        <begin position="223"/>
        <end position="242"/>
    </location>
</feature>
<dbReference type="SUPFAM" id="SSF103473">
    <property type="entry name" value="MFS general substrate transporter"/>
    <property type="match status" value="1"/>
</dbReference>
<dbReference type="Pfam" id="PF07690">
    <property type="entry name" value="MFS_1"/>
    <property type="match status" value="1"/>
</dbReference>
<keyword evidence="3 6" id="KW-1133">Transmembrane helix</keyword>
<evidence type="ECO:0000313" key="8">
    <source>
        <dbReference type="EMBL" id="KAH7093357.1"/>
    </source>
</evidence>
<dbReference type="InterPro" id="IPR036259">
    <property type="entry name" value="MFS_trans_sf"/>
</dbReference>
<evidence type="ECO:0000256" key="6">
    <source>
        <dbReference type="SAM" id="Phobius"/>
    </source>
</evidence>
<name>A0A8K0REY0_9PLEO</name>
<dbReference type="AlphaFoldDB" id="A0A8K0REY0"/>
<feature type="region of interest" description="Disordered" evidence="5">
    <location>
        <begin position="258"/>
        <end position="307"/>
    </location>
</feature>
<evidence type="ECO:0000313" key="9">
    <source>
        <dbReference type="Proteomes" id="UP000813461"/>
    </source>
</evidence>
<feature type="transmembrane region" description="Helical" evidence="6">
    <location>
        <begin position="194"/>
        <end position="211"/>
    </location>
</feature>
<dbReference type="Gene3D" id="1.20.1250.20">
    <property type="entry name" value="MFS general substrate transporter like domains"/>
    <property type="match status" value="1"/>
</dbReference>
<comment type="caution">
    <text evidence="8">The sequence shown here is derived from an EMBL/GenBank/DDBJ whole genome shotgun (WGS) entry which is preliminary data.</text>
</comment>
<keyword evidence="2 6" id="KW-0812">Transmembrane</keyword>
<dbReference type="PROSITE" id="PS50850">
    <property type="entry name" value="MFS"/>
    <property type="match status" value="1"/>
</dbReference>
<feature type="transmembrane region" description="Helical" evidence="6">
    <location>
        <begin position="101"/>
        <end position="122"/>
    </location>
</feature>
<feature type="transmembrane region" description="Helical" evidence="6">
    <location>
        <begin position="434"/>
        <end position="455"/>
    </location>
</feature>
<feature type="transmembrane region" description="Helical" evidence="6">
    <location>
        <begin position="526"/>
        <end position="549"/>
    </location>
</feature>
<keyword evidence="9" id="KW-1185">Reference proteome</keyword>
<dbReference type="OrthoDB" id="5215911at2759"/>
<dbReference type="InterPro" id="IPR020846">
    <property type="entry name" value="MFS_dom"/>
</dbReference>
<dbReference type="EMBL" id="JAGMVJ010000002">
    <property type="protein sequence ID" value="KAH7093357.1"/>
    <property type="molecule type" value="Genomic_DNA"/>
</dbReference>
<feature type="transmembrane region" description="Helical" evidence="6">
    <location>
        <begin position="63"/>
        <end position="81"/>
    </location>
</feature>
<keyword evidence="4 6" id="KW-0472">Membrane</keyword>
<accession>A0A8K0REY0</accession>
<dbReference type="Proteomes" id="UP000813461">
    <property type="component" value="Unassembled WGS sequence"/>
</dbReference>
<evidence type="ECO:0000256" key="4">
    <source>
        <dbReference type="ARBA" id="ARBA00023136"/>
    </source>
</evidence>
<feature type="domain" description="Major facilitator superfamily (MFS) profile" evidence="7">
    <location>
        <begin position="68"/>
        <end position="552"/>
    </location>
</feature>
<sequence length="569" mass="63436">MKDNELTERERRQLEDELHTEILPGTEIMADVGSHHFVKGSHREVLVPQPSDDPNDPLNWSTWWKIACITSTSMVTFTQGFGPLALAPMFPALMQAFETDLAGAVRFTGICILVLGFSNFLWVPISSSFGRRPVYLLSQLINFGTSIWRARAQTYGSFMGACIVNGIGAGPAETIMPEVIADIFFLHDRGKWNTLYWVVYMGSLMVGPIISGAMTETVGWRSFWWLNTGLLGLSVLMVIFMFPETRFQRIHPDDAANASSSSLDEKTRATQAESTPPATVEGDSNDIKHVPTAKSTPPNTEGLTVTETAARDPYLGRGTPGKWQWRIFQPNAHPFHSIFLDLWTPWKLFAFPIVEFAAFVVSWSCSSFLTINLTQSQVLAAPPYNFAPMTVGFTNFGVMVGAFIGLFTAGPFSDWVSARSTRRNNGIREPEMRLPAMIPYVIIMFLGNIVVAVGYQRKWPWEAIIIIGYTCAGIQVAALPGIVSTYAVDSYKPVAGSLFVAITVNKNLWGYGFSEFITPWSIEAGFIPPIMTNAALILLWCLFGILFWWKGKTFRRWSKNSTVHRMNSL</sequence>
<evidence type="ECO:0000256" key="5">
    <source>
        <dbReference type="SAM" id="MobiDB-lite"/>
    </source>
</evidence>
<feature type="transmembrane region" description="Helical" evidence="6">
    <location>
        <begin position="494"/>
        <end position="514"/>
    </location>
</feature>
<feature type="compositionally biased region" description="Polar residues" evidence="5">
    <location>
        <begin position="293"/>
        <end position="307"/>
    </location>
</feature>
<feature type="transmembrane region" description="Helical" evidence="6">
    <location>
        <begin position="461"/>
        <end position="482"/>
    </location>
</feature>
<dbReference type="GO" id="GO:0005886">
    <property type="term" value="C:plasma membrane"/>
    <property type="evidence" value="ECO:0007669"/>
    <property type="project" value="TreeGrafter"/>
</dbReference>
<proteinExistence type="predicted"/>
<evidence type="ECO:0000256" key="1">
    <source>
        <dbReference type="ARBA" id="ARBA00004141"/>
    </source>
</evidence>
<gene>
    <name evidence="8" type="ORF">FB567DRAFT_173228</name>
</gene>
<evidence type="ECO:0000256" key="3">
    <source>
        <dbReference type="ARBA" id="ARBA00022989"/>
    </source>
</evidence>
<dbReference type="InterPro" id="IPR011701">
    <property type="entry name" value="MFS"/>
</dbReference>
<protein>
    <submittedName>
        <fullName evidence="8">Major facilitator superfamily domain-containing protein</fullName>
    </submittedName>
</protein>
<comment type="subcellular location">
    <subcellularLocation>
        <location evidence="1">Membrane</location>
        <topology evidence="1">Multi-pass membrane protein</topology>
    </subcellularLocation>
</comment>
<dbReference type="PANTHER" id="PTHR23502:SF149">
    <property type="entry name" value="TRANSPORTER, PUTATIVE-RELATED"/>
    <property type="match status" value="1"/>
</dbReference>
<feature type="transmembrane region" description="Helical" evidence="6">
    <location>
        <begin position="348"/>
        <end position="371"/>
    </location>
</feature>
<dbReference type="GO" id="GO:0022857">
    <property type="term" value="F:transmembrane transporter activity"/>
    <property type="evidence" value="ECO:0007669"/>
    <property type="project" value="InterPro"/>
</dbReference>
<evidence type="ECO:0000256" key="2">
    <source>
        <dbReference type="ARBA" id="ARBA00022692"/>
    </source>
</evidence>
<reference evidence="8" key="1">
    <citation type="journal article" date="2021" name="Nat. Commun.">
        <title>Genetic determinants of endophytism in the Arabidopsis root mycobiome.</title>
        <authorList>
            <person name="Mesny F."/>
            <person name="Miyauchi S."/>
            <person name="Thiergart T."/>
            <person name="Pickel B."/>
            <person name="Atanasova L."/>
            <person name="Karlsson M."/>
            <person name="Huettel B."/>
            <person name="Barry K.W."/>
            <person name="Haridas S."/>
            <person name="Chen C."/>
            <person name="Bauer D."/>
            <person name="Andreopoulos W."/>
            <person name="Pangilinan J."/>
            <person name="LaButti K."/>
            <person name="Riley R."/>
            <person name="Lipzen A."/>
            <person name="Clum A."/>
            <person name="Drula E."/>
            <person name="Henrissat B."/>
            <person name="Kohler A."/>
            <person name="Grigoriev I.V."/>
            <person name="Martin F.M."/>
            <person name="Hacquard S."/>
        </authorList>
    </citation>
    <scope>NUCLEOTIDE SEQUENCE</scope>
    <source>
        <strain evidence="8">MPI-SDFR-AT-0120</strain>
    </source>
</reference>
<feature type="transmembrane region" description="Helical" evidence="6">
    <location>
        <begin position="391"/>
        <end position="413"/>
    </location>
</feature>
<dbReference type="PANTHER" id="PTHR23502">
    <property type="entry name" value="MAJOR FACILITATOR SUPERFAMILY"/>
    <property type="match status" value="1"/>
</dbReference>